<name>A0A9W7XMQ4_9FUNG</name>
<dbReference type="AlphaFoldDB" id="A0A9W7XMQ4"/>
<feature type="region of interest" description="Disordered" evidence="1">
    <location>
        <begin position="1"/>
        <end position="24"/>
    </location>
</feature>
<feature type="non-terminal residue" evidence="2">
    <location>
        <position position="257"/>
    </location>
</feature>
<proteinExistence type="predicted"/>
<dbReference type="EMBL" id="JANBOH010000086">
    <property type="protein sequence ID" value="KAJ1645840.1"/>
    <property type="molecule type" value="Genomic_DNA"/>
</dbReference>
<feature type="region of interest" description="Disordered" evidence="1">
    <location>
        <begin position="189"/>
        <end position="217"/>
    </location>
</feature>
<keyword evidence="3" id="KW-1185">Reference proteome</keyword>
<accession>A0A9W7XMQ4</accession>
<evidence type="ECO:0000313" key="3">
    <source>
        <dbReference type="Proteomes" id="UP001145021"/>
    </source>
</evidence>
<dbReference type="Proteomes" id="UP001145021">
    <property type="component" value="Unassembled WGS sequence"/>
</dbReference>
<protein>
    <submittedName>
        <fullName evidence="2">Uncharacterized protein</fullName>
    </submittedName>
</protein>
<comment type="caution">
    <text evidence="2">The sequence shown here is derived from an EMBL/GenBank/DDBJ whole genome shotgun (WGS) entry which is preliminary data.</text>
</comment>
<evidence type="ECO:0000256" key="1">
    <source>
        <dbReference type="SAM" id="MobiDB-lite"/>
    </source>
</evidence>
<organism evidence="2 3">
    <name type="scientific">Coemansia asiatica</name>
    <dbReference type="NCBI Taxonomy" id="1052880"/>
    <lineage>
        <taxon>Eukaryota</taxon>
        <taxon>Fungi</taxon>
        <taxon>Fungi incertae sedis</taxon>
        <taxon>Zoopagomycota</taxon>
        <taxon>Kickxellomycotina</taxon>
        <taxon>Kickxellomycetes</taxon>
        <taxon>Kickxellales</taxon>
        <taxon>Kickxellaceae</taxon>
        <taxon>Coemansia</taxon>
    </lineage>
</organism>
<evidence type="ECO:0000313" key="2">
    <source>
        <dbReference type="EMBL" id="KAJ1645840.1"/>
    </source>
</evidence>
<sequence>MTATGRGIAQGSGGHFTKSPEETTQSRFREVHFHRFVLGSRSNVHGACLLRSRLPVRLPRPHTMQLRYDHPPPGVGYRRLTVPEWSEDIDQATFERMVLEHRRLALAHINDECEKTAKCIKANKDVTRTHVAVATQSGLLFFVAGFGYWNVLDIDLKLKNESCVGVKAFETMVDRDGEDEDDPVLQETQEKLAGSENSADTSDKQKEGPSQRAKGLPVTVIALTTYVKGSADGKKPDNSSSSSSSSSTKLLVKRRCL</sequence>
<gene>
    <name evidence="2" type="ORF">LPJ64_002595</name>
</gene>
<reference evidence="2" key="1">
    <citation type="submission" date="2022-07" db="EMBL/GenBank/DDBJ databases">
        <title>Phylogenomic reconstructions and comparative analyses of Kickxellomycotina fungi.</title>
        <authorList>
            <person name="Reynolds N.K."/>
            <person name="Stajich J.E."/>
            <person name="Barry K."/>
            <person name="Grigoriev I.V."/>
            <person name="Crous P."/>
            <person name="Smith M.E."/>
        </authorList>
    </citation>
    <scope>NUCLEOTIDE SEQUENCE</scope>
    <source>
        <strain evidence="2">NBRC 105413</strain>
    </source>
</reference>
<feature type="region of interest" description="Disordered" evidence="1">
    <location>
        <begin position="229"/>
        <end position="257"/>
    </location>
</feature>